<protein>
    <submittedName>
        <fullName evidence="2">Uncharacterized protein</fullName>
    </submittedName>
</protein>
<reference evidence="2" key="2">
    <citation type="submission" date="2025-09" db="UniProtKB">
        <authorList>
            <consortium name="Ensembl"/>
        </authorList>
    </citation>
    <scope>IDENTIFICATION</scope>
</reference>
<evidence type="ECO:0000313" key="2">
    <source>
        <dbReference type="Ensembl" id="ENSCABP00000021005.1"/>
    </source>
</evidence>
<feature type="chain" id="PRO_5034182249" evidence="1">
    <location>
        <begin position="20"/>
        <end position="110"/>
    </location>
</feature>
<dbReference type="AlphaFoldDB" id="A0A8C0IU46"/>
<dbReference type="Ensembl" id="ENSCABT00000023015.1">
    <property type="protein sequence ID" value="ENSCABP00000021005.1"/>
    <property type="gene ID" value="ENSCABG00000015481.1"/>
</dbReference>
<reference evidence="2" key="1">
    <citation type="submission" date="2025-08" db="UniProtKB">
        <authorList>
            <consortium name="Ensembl"/>
        </authorList>
    </citation>
    <scope>IDENTIFICATION</scope>
</reference>
<evidence type="ECO:0000256" key="1">
    <source>
        <dbReference type="SAM" id="SignalP"/>
    </source>
</evidence>
<name>A0A8C0IU46_CHEAB</name>
<keyword evidence="3" id="KW-1185">Reference proteome</keyword>
<keyword evidence="1" id="KW-0732">Signal</keyword>
<proteinExistence type="predicted"/>
<feature type="signal peptide" evidence="1">
    <location>
        <begin position="1"/>
        <end position="19"/>
    </location>
</feature>
<organism evidence="2 3">
    <name type="scientific">Chelonoidis abingdonii</name>
    <name type="common">Abingdon island giant tortoise</name>
    <name type="synonym">Testudo abingdonii</name>
    <dbReference type="NCBI Taxonomy" id="106734"/>
    <lineage>
        <taxon>Eukaryota</taxon>
        <taxon>Metazoa</taxon>
        <taxon>Chordata</taxon>
        <taxon>Craniata</taxon>
        <taxon>Vertebrata</taxon>
        <taxon>Euteleostomi</taxon>
        <taxon>Archelosauria</taxon>
        <taxon>Testudinata</taxon>
        <taxon>Testudines</taxon>
        <taxon>Cryptodira</taxon>
        <taxon>Durocryptodira</taxon>
        <taxon>Testudinoidea</taxon>
        <taxon>Testudinidae</taxon>
        <taxon>Chelonoidis</taxon>
    </lineage>
</organism>
<accession>A0A8C0IU46</accession>
<dbReference type="Proteomes" id="UP000694404">
    <property type="component" value="Unplaced"/>
</dbReference>
<sequence>IIGTTFLHTFCCITIPTLTLHCHVATSMTENKNGEHLLSGILHLRKISMSSSTCTKGPLCDVTKSLLFSPFYICSYENLHKYSFSQRDVRGNWIFVQTSPLFKISLKQRK</sequence>
<evidence type="ECO:0000313" key="3">
    <source>
        <dbReference type="Proteomes" id="UP000694404"/>
    </source>
</evidence>